<dbReference type="RefSeq" id="WP_025221529.1">
    <property type="nucleotide sequence ID" value="NZ_CABHML010000041.1"/>
</dbReference>
<dbReference type="Proteomes" id="UP000319252">
    <property type="component" value="Unassembled WGS sequence"/>
</dbReference>
<dbReference type="AlphaFoldDB" id="A0A564RYF9"/>
<gene>
    <name evidence="2" type="ORF">BLONGUMMC1_00878</name>
</gene>
<feature type="region of interest" description="Disordered" evidence="1">
    <location>
        <begin position="1"/>
        <end position="23"/>
    </location>
</feature>
<dbReference type="EMBL" id="CABHML010000041">
    <property type="protein sequence ID" value="VUW83161.1"/>
    <property type="molecule type" value="Genomic_DNA"/>
</dbReference>
<protein>
    <submittedName>
        <fullName evidence="2">Uncharacterized protein</fullName>
    </submittedName>
</protein>
<sequence length="61" mass="6845">MSFETKPSHIAKRDYPNSKKNRPAEIAEAFLDEQSAMEFANAMGWPFLTGEEQLTSESAHA</sequence>
<reference evidence="2 3" key="1">
    <citation type="submission" date="2019-07" db="EMBL/GenBank/DDBJ databases">
        <authorList>
            <person name="Chang H.-W."/>
            <person name="Raman A."/>
            <person name="Venkatesh S."/>
            <person name="Gehrig J."/>
        </authorList>
    </citation>
    <scope>NUCLEOTIDE SEQUENCE [LARGE SCALE GENOMIC DNA]</scope>
    <source>
        <strain evidence="2">B.longum_ssp_infantis_4</strain>
    </source>
</reference>
<name>A0A564RYF9_BIFLI</name>
<accession>A0A564RYF9</accession>
<proteinExistence type="predicted"/>
<organism evidence="2 3">
    <name type="scientific">Bifidobacterium longum subsp. infantis</name>
    <dbReference type="NCBI Taxonomy" id="1682"/>
    <lineage>
        <taxon>Bacteria</taxon>
        <taxon>Bacillati</taxon>
        <taxon>Actinomycetota</taxon>
        <taxon>Actinomycetes</taxon>
        <taxon>Bifidobacteriales</taxon>
        <taxon>Bifidobacteriaceae</taxon>
        <taxon>Bifidobacterium</taxon>
    </lineage>
</organism>
<evidence type="ECO:0000313" key="2">
    <source>
        <dbReference type="EMBL" id="VUW83161.1"/>
    </source>
</evidence>
<evidence type="ECO:0000256" key="1">
    <source>
        <dbReference type="SAM" id="MobiDB-lite"/>
    </source>
</evidence>
<feature type="compositionally biased region" description="Basic and acidic residues" evidence="1">
    <location>
        <begin position="11"/>
        <end position="23"/>
    </location>
</feature>
<evidence type="ECO:0000313" key="3">
    <source>
        <dbReference type="Proteomes" id="UP000319252"/>
    </source>
</evidence>